<evidence type="ECO:0000256" key="4">
    <source>
        <dbReference type="ARBA" id="ARBA00023040"/>
    </source>
</evidence>
<proteinExistence type="inferred from homology"/>
<keyword evidence="11" id="KW-1185">Reference proteome</keyword>
<organism evidence="9">
    <name type="scientific">Anopheles darlingi</name>
    <name type="common">Mosquito</name>
    <dbReference type="NCBI Taxonomy" id="43151"/>
    <lineage>
        <taxon>Eukaryota</taxon>
        <taxon>Metazoa</taxon>
        <taxon>Ecdysozoa</taxon>
        <taxon>Arthropoda</taxon>
        <taxon>Hexapoda</taxon>
        <taxon>Insecta</taxon>
        <taxon>Pterygota</taxon>
        <taxon>Neoptera</taxon>
        <taxon>Endopterygota</taxon>
        <taxon>Diptera</taxon>
        <taxon>Nematocera</taxon>
        <taxon>Culicoidea</taxon>
        <taxon>Culicidae</taxon>
        <taxon>Anophelinae</taxon>
        <taxon>Anopheles</taxon>
    </lineage>
</organism>
<feature type="transmembrane region" description="Helical" evidence="8">
    <location>
        <begin position="138"/>
        <end position="161"/>
    </location>
</feature>
<evidence type="ECO:0000256" key="6">
    <source>
        <dbReference type="ARBA" id="ARBA00023224"/>
    </source>
</evidence>
<dbReference type="AlphaFoldDB" id="W5JVL5"/>
<reference evidence="10" key="4">
    <citation type="submission" date="2015-06" db="UniProtKB">
        <authorList>
            <consortium name="EnsemblMetazoa"/>
        </authorList>
    </citation>
    <scope>IDENTIFICATION</scope>
</reference>
<keyword evidence="4" id="KW-0297">G-protein coupled receptor</keyword>
<evidence type="ECO:0008006" key="12">
    <source>
        <dbReference type="Google" id="ProtNLM"/>
    </source>
</evidence>
<evidence type="ECO:0000313" key="9">
    <source>
        <dbReference type="EMBL" id="ETN67413.1"/>
    </source>
</evidence>
<evidence type="ECO:0000256" key="8">
    <source>
        <dbReference type="SAM" id="Phobius"/>
    </source>
</evidence>
<keyword evidence="8" id="KW-0812">Transmembrane</keyword>
<evidence type="ECO:0000256" key="2">
    <source>
        <dbReference type="ARBA" id="ARBA00008979"/>
    </source>
</evidence>
<keyword evidence="8" id="KW-0472">Membrane</keyword>
<feature type="transmembrane region" description="Helical" evidence="8">
    <location>
        <begin position="328"/>
        <end position="349"/>
    </location>
</feature>
<dbReference type="eggNOG" id="ENOG502T7XT">
    <property type="taxonomic scope" value="Eukaryota"/>
</dbReference>
<dbReference type="EnsemblMetazoa" id="ADAC000778-RA">
    <property type="protein sequence ID" value="ADAC000778-PA"/>
    <property type="gene ID" value="ADAC000778"/>
</dbReference>
<feature type="transmembrane region" description="Helical" evidence="8">
    <location>
        <begin position="355"/>
        <end position="377"/>
    </location>
</feature>
<feature type="transmembrane region" description="Helical" evidence="8">
    <location>
        <begin position="168"/>
        <end position="190"/>
    </location>
</feature>
<reference evidence="9" key="2">
    <citation type="submission" date="2010-05" db="EMBL/GenBank/DDBJ databases">
        <authorList>
            <person name="Almeida L.G."/>
            <person name="Nicolas M.F."/>
            <person name="Souza R.C."/>
            <person name="Vasconcelos A.T.R."/>
        </authorList>
    </citation>
    <scope>NUCLEOTIDE SEQUENCE</scope>
</reference>
<feature type="transmembrane region" description="Helical" evidence="8">
    <location>
        <begin position="271"/>
        <end position="292"/>
    </location>
</feature>
<reference evidence="9" key="3">
    <citation type="journal article" date="2013" name="Nucleic Acids Res.">
        <title>The genome of Anopheles darlingi, the main neotropical malaria vector.</title>
        <authorList>
            <person name="Marinotti O."/>
            <person name="Cerqueira G.C."/>
            <person name="de Almeida L.G."/>
            <person name="Ferro M.I."/>
            <person name="Loreto E.L."/>
            <person name="Zaha A."/>
            <person name="Teixeira S.M."/>
            <person name="Wespiser A.R."/>
            <person name="Almeida E Silva A."/>
            <person name="Schlindwein A.D."/>
            <person name="Pacheco A.C."/>
            <person name="Silva A.L."/>
            <person name="Graveley B.R."/>
            <person name="Walenz B.P."/>
            <person name="Lima Bde A."/>
            <person name="Ribeiro C.A."/>
            <person name="Nunes-Silva C.G."/>
            <person name="de Carvalho C.R."/>
            <person name="Soares C.M."/>
            <person name="de Menezes C.B."/>
            <person name="Matiolli C."/>
            <person name="Caffrey D."/>
            <person name="Araujo D.A."/>
            <person name="de Oliveira D.M."/>
            <person name="Golenbock D."/>
            <person name="Grisard E.C."/>
            <person name="Fantinatti-Garboggini F."/>
            <person name="de Carvalho F.M."/>
            <person name="Barcellos F.G."/>
            <person name="Prosdocimi F."/>
            <person name="May G."/>
            <person name="Azevedo Junior G.M."/>
            <person name="Guimaraes G.M."/>
            <person name="Goldman G.H."/>
            <person name="Padilha I.Q."/>
            <person name="Batista Jda S."/>
            <person name="Ferro J.A."/>
            <person name="Ribeiro J.M."/>
            <person name="Fietto J.L."/>
            <person name="Dabbas K.M."/>
            <person name="Cerdeira L."/>
            <person name="Agnez-Lima L.F."/>
            <person name="Brocchi M."/>
            <person name="de Carvalho M.O."/>
            <person name="Teixeira Mde M."/>
            <person name="Diniz Maia Mde M."/>
            <person name="Goldman M.H."/>
            <person name="Cruz Schneider M.P."/>
            <person name="Felipe M.S."/>
            <person name="Hungria M."/>
            <person name="Nicolas M.F."/>
            <person name="Pereira M."/>
            <person name="Montes M.A."/>
            <person name="Cantao M.E."/>
            <person name="Vincentz M."/>
            <person name="Rafael M.S."/>
            <person name="Silverman N."/>
            <person name="Stoco P.H."/>
            <person name="Souza R.C."/>
            <person name="Vicentini R."/>
            <person name="Gazzinelli R.T."/>
            <person name="Neves Rde O."/>
            <person name="Silva R."/>
            <person name="Astolfi-Filho S."/>
            <person name="Maciel T.E."/>
            <person name="Urmenyi T.P."/>
            <person name="Tadei W.P."/>
            <person name="Camargo E.P."/>
            <person name="de Vasconcelos A.T."/>
        </authorList>
    </citation>
    <scope>NUCLEOTIDE SEQUENCE</scope>
</reference>
<keyword evidence="8" id="KW-1133">Transmembrane helix</keyword>
<dbReference type="HOGENOM" id="CLU_559718_0_0_1"/>
<dbReference type="VEuPathDB" id="VectorBase:ADAR2_003794"/>
<dbReference type="InterPro" id="IPR052808">
    <property type="entry name" value="GPCR_Mth-like"/>
</dbReference>
<gene>
    <name evidence="9" type="ORF">AND_000778</name>
</gene>
<dbReference type="VEuPathDB" id="VectorBase:ADAC000778"/>
<evidence type="ECO:0000256" key="7">
    <source>
        <dbReference type="SAM" id="MobiDB-lite"/>
    </source>
</evidence>
<evidence type="ECO:0000313" key="11">
    <source>
        <dbReference type="Proteomes" id="UP000000673"/>
    </source>
</evidence>
<evidence type="ECO:0000256" key="3">
    <source>
        <dbReference type="ARBA" id="ARBA00022729"/>
    </source>
</evidence>
<evidence type="ECO:0000313" key="10">
    <source>
        <dbReference type="EnsemblMetazoa" id="ADAC000778-PA"/>
    </source>
</evidence>
<dbReference type="InterPro" id="IPR023311">
    <property type="entry name" value="Methusela_ecto_dom_2"/>
</dbReference>
<reference evidence="9 11" key="1">
    <citation type="journal article" date="2010" name="BMC Genomics">
        <title>Combination of measures distinguishes pre-miRNAs from other stem-loops in the genome of the newly sequenced Anopheles darlingi.</title>
        <authorList>
            <person name="Mendes N.D."/>
            <person name="Freitas A.T."/>
            <person name="Vasconcelos A.T."/>
            <person name="Sagot M.F."/>
        </authorList>
    </citation>
    <scope>NUCLEOTIDE SEQUENCE</scope>
</reference>
<feature type="transmembrane region" description="Helical" evidence="8">
    <location>
        <begin position="210"/>
        <end position="234"/>
    </location>
</feature>
<dbReference type="STRING" id="43151.W5JVL5"/>
<feature type="transmembrane region" description="Helical" evidence="8">
    <location>
        <begin position="246"/>
        <end position="265"/>
    </location>
</feature>
<dbReference type="GO" id="GO:0016020">
    <property type="term" value="C:membrane"/>
    <property type="evidence" value="ECO:0007669"/>
    <property type="project" value="UniProtKB-SubCell"/>
</dbReference>
<protein>
    <recommendedName>
        <fullName evidence="12">Methuselah</fullName>
    </recommendedName>
</protein>
<keyword evidence="5" id="KW-0675">Receptor</keyword>
<keyword evidence="6" id="KW-0807">Transducer</keyword>
<comment type="similarity">
    <text evidence="2">Belongs to the G-protein coupled receptor 2 family. Mth subfamily.</text>
</comment>
<dbReference type="OMA" id="FYGNNEC"/>
<dbReference type="PANTHER" id="PTHR46953">
    <property type="entry name" value="G-PROTEIN COUPLED RECEPTOR MTH-LIKE 1-RELATED"/>
    <property type="match status" value="1"/>
</dbReference>
<keyword evidence="3" id="KW-0732">Signal</keyword>
<feature type="region of interest" description="Disordered" evidence="7">
    <location>
        <begin position="408"/>
        <end position="430"/>
    </location>
</feature>
<comment type="subcellular location">
    <subcellularLocation>
        <location evidence="1">Membrane</location>
        <topology evidence="1">Multi-pass membrane protein</topology>
    </subcellularLocation>
</comment>
<accession>W5JVL5</accession>
<dbReference type="Proteomes" id="UP000000673">
    <property type="component" value="Unassembled WGS sequence"/>
</dbReference>
<dbReference type="Gene3D" id="2.170.180.11">
    <property type="entry name" value="Methuselah ectodomain, domain 2"/>
    <property type="match status" value="1"/>
</dbReference>
<dbReference type="EMBL" id="ADMH02000194">
    <property type="protein sequence ID" value="ETN67413.1"/>
    <property type="molecule type" value="Genomic_DNA"/>
</dbReference>
<sequence>MYTEKARMMKCCPPGQMIQPQSDFRFECVTGTQDLKIETIEAHFYGNNECIEVSEKKITLPVVSEDRCGRGGRNALMYSAEQGDELYVLQNGSLLVLELGSLVSVFESYCVEMTTDDQLVAKVCEEEPGESRAAYVPVFIWIGISVASFVLIGTTLSYTFVPKLNDTFGCLIACHAGCLAIGTVSVGLARCDDHCIARDTLGIAELFANAFLGTAVFAFFLMNVLNTVYVAYYIPNGLEYDSKNKRDMYVFLAVLYTISLVPLVLLPKGGLVSIVFIYYGCIAVALALSAYYTRRLTSGIYLHINDTVSGQTKINHVRLNDISKQTRLCRMYASFTLVCWIVFTVLMLTTNMTDFPRIVTVYSIVVQGLFTGVVFVAGSQKWTIIRECWSNSGSADLRVLENGFEMRPLGTGNRRTPRIADDGDNDGTVS</sequence>
<evidence type="ECO:0000256" key="1">
    <source>
        <dbReference type="ARBA" id="ARBA00004141"/>
    </source>
</evidence>
<evidence type="ECO:0000256" key="5">
    <source>
        <dbReference type="ARBA" id="ARBA00023170"/>
    </source>
</evidence>
<dbReference type="GO" id="GO:0004930">
    <property type="term" value="F:G protein-coupled receptor activity"/>
    <property type="evidence" value="ECO:0007669"/>
    <property type="project" value="UniProtKB-KW"/>
</dbReference>
<dbReference type="PANTHER" id="PTHR46953:SF3">
    <property type="entry name" value="G-PROTEIN COUPLED RECEPTOR MTH-LIKE 14-RELATED"/>
    <property type="match status" value="1"/>
</dbReference>
<name>W5JVL5_ANODA</name>